<dbReference type="GeneID" id="72190414"/>
<dbReference type="InterPro" id="IPR052165">
    <property type="entry name" value="Membrane_assoc_protease"/>
</dbReference>
<evidence type="ECO:0000313" key="4">
    <source>
        <dbReference type="Proteomes" id="UP000830434"/>
    </source>
</evidence>
<dbReference type="Gene3D" id="2.40.50.140">
    <property type="entry name" value="Nucleic acid-binding proteins"/>
    <property type="match status" value="1"/>
</dbReference>
<dbReference type="InterPro" id="IPR012340">
    <property type="entry name" value="NA-bd_OB-fold"/>
</dbReference>
<accession>A0A8U0IGA0</accession>
<name>A0A8U0IGA0_9EURY</name>
<keyword evidence="2" id="KW-0812">Transmembrane</keyword>
<evidence type="ECO:0000256" key="1">
    <source>
        <dbReference type="SAM" id="MobiDB-lite"/>
    </source>
</evidence>
<feature type="transmembrane region" description="Helical" evidence="2">
    <location>
        <begin position="55"/>
        <end position="72"/>
    </location>
</feature>
<evidence type="ECO:0000313" key="3">
    <source>
        <dbReference type="EMBL" id="UPV99078.1"/>
    </source>
</evidence>
<proteinExistence type="predicted"/>
<organism evidence="3 4">
    <name type="scientific">Halorussus gelatinilyticus</name>
    <dbReference type="NCBI Taxonomy" id="2937524"/>
    <lineage>
        <taxon>Archaea</taxon>
        <taxon>Methanobacteriati</taxon>
        <taxon>Methanobacteriota</taxon>
        <taxon>Stenosarchaea group</taxon>
        <taxon>Halobacteria</taxon>
        <taxon>Halobacteriales</taxon>
        <taxon>Haladaptataceae</taxon>
        <taxon>Halorussus</taxon>
    </lineage>
</organism>
<evidence type="ECO:0000256" key="2">
    <source>
        <dbReference type="SAM" id="Phobius"/>
    </source>
</evidence>
<dbReference type="EMBL" id="CP096658">
    <property type="protein sequence ID" value="UPV99078.1"/>
    <property type="molecule type" value="Genomic_DNA"/>
</dbReference>
<keyword evidence="2" id="KW-1133">Transmembrane helix</keyword>
<dbReference type="Proteomes" id="UP000830434">
    <property type="component" value="Chromosome"/>
</dbReference>
<dbReference type="RefSeq" id="WP_248653581.1">
    <property type="nucleotide sequence ID" value="NZ_CP096658.1"/>
</dbReference>
<protein>
    <submittedName>
        <fullName evidence="3">NfeD family protein</fullName>
    </submittedName>
</protein>
<feature type="transmembrane region" description="Helical" evidence="2">
    <location>
        <begin position="30"/>
        <end position="48"/>
    </location>
</feature>
<dbReference type="PANTHER" id="PTHR33507:SF3">
    <property type="entry name" value="INNER MEMBRANE PROTEIN YBBJ"/>
    <property type="match status" value="1"/>
</dbReference>
<dbReference type="GO" id="GO:0005886">
    <property type="term" value="C:plasma membrane"/>
    <property type="evidence" value="ECO:0007669"/>
    <property type="project" value="TreeGrafter"/>
</dbReference>
<gene>
    <name evidence="3" type="ORF">M0R88_11125</name>
</gene>
<sequence>MAPLLDSLPLLLLVAGIGLAIAEALIPGAHFIVLGVALALAGAVGLLLGPAASPLVLAALVLAFGAASLYAYRELDLYGGKGVARTRDSDSLKGETGRVTERVTPEDGQIKLHEGGFNPYYAARTIRGEIPEGTEVMVVDPGGGNVVKVEALEAIEDPIDRELAKGRDDALDSELADERTDDPSARETDTEEI</sequence>
<dbReference type="AlphaFoldDB" id="A0A8U0IGA0"/>
<feature type="region of interest" description="Disordered" evidence="1">
    <location>
        <begin position="159"/>
        <end position="193"/>
    </location>
</feature>
<dbReference type="KEGG" id="haxz:M0R88_11125"/>
<reference evidence="3" key="1">
    <citation type="submission" date="2022-04" db="EMBL/GenBank/DDBJ databases">
        <title>Diverse halophilic archaea isolated from saline environments.</title>
        <authorList>
            <person name="Cui H.-L."/>
        </authorList>
    </citation>
    <scope>NUCLEOTIDE SEQUENCE</scope>
    <source>
        <strain evidence="3">XZYJT40</strain>
    </source>
</reference>
<keyword evidence="2" id="KW-0472">Membrane</keyword>
<dbReference type="PANTHER" id="PTHR33507">
    <property type="entry name" value="INNER MEMBRANE PROTEIN YBBJ"/>
    <property type="match status" value="1"/>
</dbReference>
<keyword evidence="4" id="KW-1185">Reference proteome</keyword>